<sequence length="162" mass="17740">MSVKNLLRVSIESKQFPGSFLRLDGRGVNEFANSGAGVVNAQTRIGEWETFIIVNHPEDNTVSLLSAAFPNVYLRLDGHDVKSGQKYPRGAGVVNCQLGSHTYEKFRLVDQDDGSKAIASVNFPNVYLRLENEKNEGGNSGGGTVNCQSYIGTMEKFVIRVL</sequence>
<proteinExistence type="predicted"/>
<evidence type="ECO:0000313" key="2">
    <source>
        <dbReference type="Proteomes" id="UP000235023"/>
    </source>
</evidence>
<dbReference type="AlphaFoldDB" id="A0A2J5HMN9"/>
<dbReference type="EMBL" id="KZ559576">
    <property type="protein sequence ID" value="PLN78468.1"/>
    <property type="molecule type" value="Genomic_DNA"/>
</dbReference>
<dbReference type="Gene3D" id="2.80.10.50">
    <property type="match status" value="1"/>
</dbReference>
<reference evidence="2" key="1">
    <citation type="submission" date="2017-12" db="EMBL/GenBank/DDBJ databases">
        <authorList>
            <consortium name="DOE Joint Genome Institute"/>
            <person name="Mondo S.J."/>
            <person name="Kjaerbolling I."/>
            <person name="Vesth T.C."/>
            <person name="Frisvad J.C."/>
            <person name="Nybo J.L."/>
            <person name="Theobald S."/>
            <person name="Kuo A."/>
            <person name="Bowyer P."/>
            <person name="Matsuda Y."/>
            <person name="Lyhne E.K."/>
            <person name="Kogle M.E."/>
            <person name="Clum A."/>
            <person name="Lipzen A."/>
            <person name="Salamov A."/>
            <person name="Ngan C.Y."/>
            <person name="Daum C."/>
            <person name="Chiniquy J."/>
            <person name="Barry K."/>
            <person name="LaButti K."/>
            <person name="Haridas S."/>
            <person name="Simmons B.A."/>
            <person name="Magnuson J.K."/>
            <person name="Mortensen U.H."/>
            <person name="Larsen T.O."/>
            <person name="Grigoriev I.V."/>
            <person name="Baker S.E."/>
            <person name="Andersen M.R."/>
            <person name="Nordberg H.P."/>
            <person name="Cantor M.N."/>
            <person name="Hua S.X."/>
        </authorList>
    </citation>
    <scope>NUCLEOTIDE SEQUENCE [LARGE SCALE GENOMIC DNA]</scope>
    <source>
        <strain evidence="2">IBT 19404</strain>
    </source>
</reference>
<dbReference type="CDD" id="cd00257">
    <property type="entry name" value="beta-trefoil_FSCN-like"/>
    <property type="match status" value="1"/>
</dbReference>
<protein>
    <submittedName>
        <fullName evidence="1">Uncharacterized protein</fullName>
    </submittedName>
</protein>
<dbReference type="Proteomes" id="UP000235023">
    <property type="component" value="Unassembled WGS sequence"/>
</dbReference>
<name>A0A2J5HMN9_9EURO</name>
<keyword evidence="2" id="KW-1185">Reference proteome</keyword>
<gene>
    <name evidence="1" type="ORF">BDW42DRAFT_187416</name>
</gene>
<accession>A0A2J5HMN9</accession>
<organism evidence="1 2">
    <name type="scientific">Aspergillus taichungensis</name>
    <dbReference type="NCBI Taxonomy" id="482145"/>
    <lineage>
        <taxon>Eukaryota</taxon>
        <taxon>Fungi</taxon>
        <taxon>Dikarya</taxon>
        <taxon>Ascomycota</taxon>
        <taxon>Pezizomycotina</taxon>
        <taxon>Eurotiomycetes</taxon>
        <taxon>Eurotiomycetidae</taxon>
        <taxon>Eurotiales</taxon>
        <taxon>Aspergillaceae</taxon>
        <taxon>Aspergillus</taxon>
        <taxon>Aspergillus subgen. Circumdati</taxon>
    </lineage>
</organism>
<dbReference type="OrthoDB" id="188042at2759"/>
<evidence type="ECO:0000313" key="1">
    <source>
        <dbReference type="EMBL" id="PLN78468.1"/>
    </source>
</evidence>